<dbReference type="RefSeq" id="WP_015773712.1">
    <property type="nucleotide sequence ID" value="NC_013173.1"/>
</dbReference>
<dbReference type="InterPro" id="IPR008638">
    <property type="entry name" value="FhaB/CdiA-like_TPS"/>
</dbReference>
<feature type="domain" description="Filamentous haemagglutinin FhaB/tRNA nuclease CdiA-like TPS" evidence="3">
    <location>
        <begin position="47"/>
        <end position="168"/>
    </location>
</feature>
<evidence type="ECO:0000259" key="3">
    <source>
        <dbReference type="SMART" id="SM00912"/>
    </source>
</evidence>
<evidence type="ECO:0000256" key="1">
    <source>
        <dbReference type="SAM" id="MobiDB-lite"/>
    </source>
</evidence>
<dbReference type="SMART" id="SM00912">
    <property type="entry name" value="Haemagg_act"/>
    <property type="match status" value="1"/>
</dbReference>
<feature type="signal peptide" evidence="2">
    <location>
        <begin position="1"/>
        <end position="26"/>
    </location>
</feature>
<dbReference type="NCBIfam" id="TIGR01901">
    <property type="entry name" value="adhes_NPXG"/>
    <property type="match status" value="1"/>
</dbReference>
<dbReference type="OrthoDB" id="5666689at2"/>
<keyword evidence="2" id="KW-0732">Signal</keyword>
<evidence type="ECO:0000313" key="5">
    <source>
        <dbReference type="Proteomes" id="UP000002216"/>
    </source>
</evidence>
<dbReference type="InterPro" id="IPR025157">
    <property type="entry name" value="Hemagglutinin_rpt"/>
</dbReference>
<accession>C7LTZ8</accession>
<gene>
    <name evidence="4" type="ordered locus">Dbac_1528</name>
</gene>
<dbReference type="GO" id="GO:0003824">
    <property type="term" value="F:catalytic activity"/>
    <property type="evidence" value="ECO:0007669"/>
    <property type="project" value="UniProtKB-ARBA"/>
</dbReference>
<dbReference type="HOGENOM" id="CLU_000043_2_2_7"/>
<proteinExistence type="predicted"/>
<dbReference type="Pfam" id="PF05594">
    <property type="entry name" value="Fil_haemagg"/>
    <property type="match status" value="4"/>
</dbReference>
<dbReference type="eggNOG" id="COG3210">
    <property type="taxonomic scope" value="Bacteria"/>
</dbReference>
<dbReference type="KEGG" id="dba:Dbac_1528"/>
<protein>
    <submittedName>
        <fullName evidence="4">Filamentous hemagglutinin family outer membrane protein</fullName>
    </submittedName>
</protein>
<keyword evidence="5" id="KW-1185">Reference proteome</keyword>
<dbReference type="Pfam" id="PF05860">
    <property type="entry name" value="TPS"/>
    <property type="match status" value="1"/>
</dbReference>
<dbReference type="InterPro" id="IPR012334">
    <property type="entry name" value="Pectin_lyas_fold"/>
</dbReference>
<feature type="compositionally biased region" description="Polar residues" evidence="1">
    <location>
        <begin position="2257"/>
        <end position="2278"/>
    </location>
</feature>
<dbReference type="Gene3D" id="2.160.20.10">
    <property type="entry name" value="Single-stranded right-handed beta-helix, Pectin lyase-like"/>
    <property type="match status" value="1"/>
</dbReference>
<sequence length="2670" mass="278039">MNHAIQRIICLTLAFLLVFNPMLATAGGIVVDSTAPSANQPGLSAAPNGVPMVDIAKPNSKGLSHNKYDHFNVGESGVIMNNSRKVGLTQLGGVVTNNPKLGKGPEARVILNEVTGSSRSRLEGYTEIFGYPADYILANPNGITVNGGGFINTPRATLTTGKPRFDEFGDLSALDVRQGDVLVDGLGLNVSNLDAFDIISRTARINADVHAVKLGISTGYGSHDVATGQFYDLPSDGSAAPTVGLDSTALGGMYAERIILVGNEKGVGVNLEGITHATDELVLTADGKIRIKGSVSSDNGVRVASTADNVEISGLLAAAKVADVTAAQTVSLQSGTGAKAFLYAEDVRLATESLRINDARVEAGKSLAVATRADVTNEGVLFSGGEAVLNVAGTVRNSGQMQAKDSLAVNSAAVENSGRVLSIGAVRIHSAGDVVNTGEVLSEKSTTIQTTANISNTGTIRTEGQAIISAGSLSNEGGSILAKDVMTLDAARHIANTGTIGADRDAIISAGSLGNEGGSILAQGDLDVVVTGDLSNSGMIYSGASSRIGAENLRNDPAGQVLALGSLSLDLGADLENLGVLNAGESLRVRSGGSLFNRGASILAQTGMELVAQGDIRNSGSIQSGGTGLFRSDGMLLNEGKILSVGEAVFEISNDLENTGILHSGGGSYDLGGKLLNSGEILSSGDLGLFLAGDLFNSGKIAGDADVAFDIEGSLENAAGGLMLASAEALFDVSGDLRNSGRMESTGRGLLGVGGGLFNTDGDILSQTALEFDVLGSLENTGVMHSGDILTLTSSSLDNSGQILAQGDSVFSVLGDLINTNFLFSGGKATFSVSGMLHNLRGQILSLGDMVLEGLEAGSRMLELKNDSGTIETLEGGMSIRAKVVRNSNLDFRLTPGTEVVSRKGGIYSYYTGSKWEQAEALYRSLLDASVALDKYGKSISIDPKISHFEYNNLKKQELSVPFKRNSMIIIPYEISVLGLDSSRKTFLRAELDAAILKTEKRIAEFGGTSSEISSVNRVKNEVNSKNAYIAVQAYRYRKDVSAYVDTIRKDSVVGVGSGGTIAAAANLIIDGESFANFLSNISTSAGDIHIISDIFANSGEAIYETHTVDWATGHPNNHSSPWLAVESYGREIFKTPVDYAYGTISAGGNVFISADHVNNGILENTGVASSNTGKVSYPGSIGPQGGVIAPPRPEDLAHNIDDIGDIIGELPKDGLFSVNKAPGHRYLVETNPALTSMALFYGSDYFLSRTGIDLSKTHQQLLGDAFYETRLVREQIFALTGRRFLSDSVSGDSEQMLVLMDNAVAAREDLNLSVGVALSADQVSALSSDIVWLETRVVDGHEVLVPVVYLCRSSLDTIARGGSVIVGSDVEIRTTGDTANSGVIKASGDLAINAKNIFNTFGTIQGDTVTLAAADSIFNTSGLIKGRDVSLDAGQDIISGTAKTTFAAGGKVRSSFVSSTSETVGQRGSIEATGDLSMRAGRDIGIVGSDVKAGGDATLSAGRNVAIVAQELESHSSSKTGTSKSSFNTLTSKASTVEVGGSVNISAGQDVAVHGSHVSAGADVNLEAGRDVSITAATDGYDYYFKQKSKGGFFGGSSSEMHTGKVTTNVASVITAGGDVNVVAGKGGAGDLAIVGSKVRSGVDMSLKAEDGILVSSAQESESMISASSRSTLFSGKSKASGDARVTQVGSEIVAGNDLKAEAKNVAVSASQIHANHDVDIKSVESDLIVSGAQNTVSAFRYEKKSGWNLSAPLEIPLAILVGGGVEFYSSKMKEGKNTASSNFGSLITAGNNVDLESARDAVVIGSTVAAGNDVNIKAVRDTNLIPGLTAQTSERRTKEKSIGFTALSISENEIKGFAGVTKKETGSKFTGDYNAGSVVSAGNDVKIEAGNNVNQFSSGIEAGRDVTLKSGNDINVDANKDVEHMEQYARQIQVGVTASARQSVTTAARTLADTPKNMVSGEGSDAAKGITAASSILRGVSAAQQLTNVSASASITAGASVSQSSSSMDAADAVSSSIRAGRDVELDADRDVSIAGAAVQAEEDVSIQAGRDVEIKSATNNFSAGSDSFTASAGVGLGASYSAKGGAAAGIRVQAEAAGSKNTSRAQIHTNSAVAAGETLSVKSGADTTVAGANLEGKKVAMDVGGDLVVKSEQDKRVAAGSNWNAGGSATLGYGFSADAHVGMGKSKADSAWVNKQTSIIGQEKVDIRTEKNTHVEGAVIAAENGNLKLDTGTLTYRDLEDHDKSKNFQVSLAGSYSSSGGDQKDANGSSSSASGTIDAGYSSGDRRQINRATIGDGEIIIRLDPSKGLEGLNRDLEKAREITRDDAVKVQVYVDSEALLELIDLIEKALEDPKTNEEAVKLLAELVSKGVITKKDADALLFKRSFTKAELKVAEEELSRMVKMNDPHQLAAYVDSLSPQERAAVAAVSMEKGRSQQEYELGLMALVGGTTYLKVLNVNSPSEYLKLKIQAKDLMPLGTWEKEQAIVDSAANSYVANNNLEADMATYRNAQSDTERIQALNRIASDLGKAWNIDNVTVKIVPPNEEIGNVIAYTPNTLENGFFSSKFSTDYVICIPENSKILSQVMWTGSVVHVFIHEITHMRQVNMMNDQVSGQKSDLGYLLVASSKMYVNPKEVYGLYASQPLEYHSNAAADKFVKNSIDKGVIK</sequence>
<feature type="region of interest" description="Disordered" evidence="1">
    <location>
        <begin position="2257"/>
        <end position="2285"/>
    </location>
</feature>
<dbReference type="STRING" id="525897.Dbac_1528"/>
<organism evidence="4 5">
    <name type="scientific">Desulfomicrobium baculatum (strain DSM 4028 / VKM B-1378 / X)</name>
    <name type="common">Desulfovibrio baculatus</name>
    <dbReference type="NCBI Taxonomy" id="525897"/>
    <lineage>
        <taxon>Bacteria</taxon>
        <taxon>Pseudomonadati</taxon>
        <taxon>Thermodesulfobacteriota</taxon>
        <taxon>Desulfovibrionia</taxon>
        <taxon>Desulfovibrionales</taxon>
        <taxon>Desulfomicrobiaceae</taxon>
        <taxon>Desulfomicrobium</taxon>
    </lineage>
</organism>
<dbReference type="SUPFAM" id="SSF51126">
    <property type="entry name" value="Pectin lyase-like"/>
    <property type="match status" value="1"/>
</dbReference>
<dbReference type="EMBL" id="CP001629">
    <property type="protein sequence ID" value="ACU89621.1"/>
    <property type="molecule type" value="Genomic_DNA"/>
</dbReference>
<evidence type="ECO:0000313" key="4">
    <source>
        <dbReference type="EMBL" id="ACU89621.1"/>
    </source>
</evidence>
<name>C7LTZ8_DESBD</name>
<dbReference type="InterPro" id="IPR011050">
    <property type="entry name" value="Pectin_lyase_fold/virulence"/>
</dbReference>
<dbReference type="InterPro" id="IPR008619">
    <property type="entry name" value="Filamentous_hemagglutn_rpt"/>
</dbReference>
<reference evidence="4 5" key="1">
    <citation type="journal article" date="2009" name="Stand. Genomic Sci.">
        <title>Complete genome sequence of Desulfomicrobium baculatum type strain (X).</title>
        <authorList>
            <person name="Copeland A."/>
            <person name="Spring S."/>
            <person name="Goker M."/>
            <person name="Schneider S."/>
            <person name="Lapidus A."/>
            <person name="Del Rio T.G."/>
            <person name="Tice H."/>
            <person name="Cheng J.F."/>
            <person name="Chen F."/>
            <person name="Nolan M."/>
            <person name="Bruce D."/>
            <person name="Goodwin L."/>
            <person name="Pitluck S."/>
            <person name="Ivanova N."/>
            <person name="Mavrommatis K."/>
            <person name="Ovchinnikova G."/>
            <person name="Pati A."/>
            <person name="Chen A."/>
            <person name="Palaniappan K."/>
            <person name="Land M."/>
            <person name="Hauser L."/>
            <person name="Chang Y.J."/>
            <person name="Jeffries C.C."/>
            <person name="Meincke L."/>
            <person name="Sims D."/>
            <person name="Brettin T."/>
            <person name="Detter J.C."/>
            <person name="Han C."/>
            <person name="Chain P."/>
            <person name="Bristow J."/>
            <person name="Eisen J.A."/>
            <person name="Markowitz V."/>
            <person name="Hugenholtz P."/>
            <person name="Kyrpides N.C."/>
            <person name="Klenk H.P."/>
            <person name="Lucas S."/>
        </authorList>
    </citation>
    <scope>NUCLEOTIDE SEQUENCE [LARGE SCALE GENOMIC DNA]</scope>
    <source>
        <strain evidence="5">DSM 4028 / VKM B-1378 / X</strain>
    </source>
</reference>
<dbReference type="Proteomes" id="UP000002216">
    <property type="component" value="Chromosome"/>
</dbReference>
<dbReference type="Pfam" id="PF13332">
    <property type="entry name" value="Fil_haemagg_2"/>
    <property type="match status" value="5"/>
</dbReference>
<feature type="chain" id="PRO_5002979647" evidence="2">
    <location>
        <begin position="27"/>
        <end position="2670"/>
    </location>
</feature>
<evidence type="ECO:0000256" key="2">
    <source>
        <dbReference type="SAM" id="SignalP"/>
    </source>
</evidence>